<dbReference type="InterPro" id="IPR000832">
    <property type="entry name" value="GPCR_2_secretin-like"/>
</dbReference>
<feature type="transmembrane region" description="Helical" evidence="5">
    <location>
        <begin position="530"/>
        <end position="556"/>
    </location>
</feature>
<protein>
    <recommendedName>
        <fullName evidence="7">G-protein coupled receptors family 2 profile 2 domain-containing protein</fullName>
    </recommendedName>
</protein>
<dbReference type="GO" id="GO:0007166">
    <property type="term" value="P:cell surface receptor signaling pathway"/>
    <property type="evidence" value="ECO:0007669"/>
    <property type="project" value="InterPro"/>
</dbReference>
<evidence type="ECO:0000256" key="6">
    <source>
        <dbReference type="SAM" id="SignalP"/>
    </source>
</evidence>
<evidence type="ECO:0000256" key="3">
    <source>
        <dbReference type="ARBA" id="ARBA00022989"/>
    </source>
</evidence>
<dbReference type="PANTHER" id="PTHR45902">
    <property type="entry name" value="LATROPHILIN RECEPTOR-LIKE PROTEIN A"/>
    <property type="match status" value="1"/>
</dbReference>
<dbReference type="Gene3D" id="1.20.1070.10">
    <property type="entry name" value="Rhodopsin 7-helix transmembrane proteins"/>
    <property type="match status" value="1"/>
</dbReference>
<dbReference type="EMBL" id="CAJNOM010000413">
    <property type="protein sequence ID" value="CAF1423433.1"/>
    <property type="molecule type" value="Genomic_DNA"/>
</dbReference>
<dbReference type="AlphaFoldDB" id="A0A814W9B1"/>
<dbReference type="CDD" id="cd15039">
    <property type="entry name" value="7tmB3_Methuselah-like"/>
    <property type="match status" value="1"/>
</dbReference>
<dbReference type="GO" id="GO:0016020">
    <property type="term" value="C:membrane"/>
    <property type="evidence" value="ECO:0007669"/>
    <property type="project" value="UniProtKB-SubCell"/>
</dbReference>
<feature type="transmembrane region" description="Helical" evidence="5">
    <location>
        <begin position="653"/>
        <end position="674"/>
    </location>
</feature>
<keyword evidence="11" id="KW-1185">Reference proteome</keyword>
<dbReference type="EMBL" id="CAJNOI010000025">
    <property type="protein sequence ID" value="CAF0854887.1"/>
    <property type="molecule type" value="Genomic_DNA"/>
</dbReference>
<feature type="transmembrane region" description="Helical" evidence="5">
    <location>
        <begin position="624"/>
        <end position="647"/>
    </location>
</feature>
<organism evidence="9 11">
    <name type="scientific">Adineta steineri</name>
    <dbReference type="NCBI Taxonomy" id="433720"/>
    <lineage>
        <taxon>Eukaryota</taxon>
        <taxon>Metazoa</taxon>
        <taxon>Spiralia</taxon>
        <taxon>Gnathifera</taxon>
        <taxon>Rotifera</taxon>
        <taxon>Eurotatoria</taxon>
        <taxon>Bdelloidea</taxon>
        <taxon>Adinetida</taxon>
        <taxon>Adinetidae</taxon>
        <taxon>Adineta</taxon>
    </lineage>
</organism>
<evidence type="ECO:0000256" key="5">
    <source>
        <dbReference type="SAM" id="Phobius"/>
    </source>
</evidence>
<feature type="signal peptide" evidence="6">
    <location>
        <begin position="1"/>
        <end position="21"/>
    </location>
</feature>
<dbReference type="PANTHER" id="PTHR45902:SF1">
    <property type="entry name" value="LATROPHILIN RECEPTOR-LIKE PROTEIN A"/>
    <property type="match status" value="1"/>
</dbReference>
<name>A0A814W9B1_9BILA</name>
<evidence type="ECO:0000256" key="2">
    <source>
        <dbReference type="ARBA" id="ARBA00022692"/>
    </source>
</evidence>
<dbReference type="Pfam" id="PF00002">
    <property type="entry name" value="7tm_2"/>
    <property type="match status" value="1"/>
</dbReference>
<dbReference type="OrthoDB" id="6134459at2759"/>
<gene>
    <name evidence="8" type="ORF">BJG266_LOCUS8050</name>
    <name evidence="9" type="ORF">QVE165_LOCUS25659</name>
    <name evidence="10" type="ORF">QVE165_LOCUS38434</name>
</gene>
<feature type="domain" description="G-protein coupled receptors family 2 profile 2" evidence="7">
    <location>
        <begin position="421"/>
        <end position="675"/>
    </location>
</feature>
<dbReference type="PROSITE" id="PS50261">
    <property type="entry name" value="G_PROTEIN_RECEP_F2_4"/>
    <property type="match status" value="1"/>
</dbReference>
<keyword evidence="3 5" id="KW-1133">Transmembrane helix</keyword>
<dbReference type="GO" id="GO:0004930">
    <property type="term" value="F:G protein-coupled receptor activity"/>
    <property type="evidence" value="ECO:0007669"/>
    <property type="project" value="InterPro"/>
</dbReference>
<keyword evidence="2 5" id="KW-0812">Transmembrane</keyword>
<dbReference type="EMBL" id="CAJNOM010000187">
    <property type="protein sequence ID" value="CAF1198334.1"/>
    <property type="molecule type" value="Genomic_DNA"/>
</dbReference>
<comment type="subcellular location">
    <subcellularLocation>
        <location evidence="1">Membrane</location>
        <topology evidence="1">Multi-pass membrane protein</topology>
    </subcellularLocation>
</comment>
<accession>A0A814W9B1</accession>
<evidence type="ECO:0000313" key="11">
    <source>
        <dbReference type="Proteomes" id="UP000663832"/>
    </source>
</evidence>
<dbReference type="Proteomes" id="UP000663877">
    <property type="component" value="Unassembled WGS sequence"/>
</dbReference>
<evidence type="ECO:0000313" key="9">
    <source>
        <dbReference type="EMBL" id="CAF1198334.1"/>
    </source>
</evidence>
<dbReference type="InterPro" id="IPR053231">
    <property type="entry name" value="GPCR_LN-TM7"/>
</dbReference>
<reference evidence="9" key="1">
    <citation type="submission" date="2021-02" db="EMBL/GenBank/DDBJ databases">
        <authorList>
            <person name="Nowell W R."/>
        </authorList>
    </citation>
    <scope>NUCLEOTIDE SEQUENCE</scope>
</reference>
<evidence type="ECO:0000256" key="4">
    <source>
        <dbReference type="ARBA" id="ARBA00023136"/>
    </source>
</evidence>
<sequence length="712" mass="81957">MKYDQVFLLLLLLLLTSNCLSITDKDKQCSIRDTCSNSSLISPLIYGNESFIQSRNCFCDPICQEYGDCCNQSKLMNSNKYQCIDFLSPASPDRPLRFPPLSVWMRTKCLRVYLGSRSDIYCRNLNNQTFKDNPILFIPVTSIRTNITYRNYFCAYCNNATNSNIQIWEYRANCPKNQTNFDNIILNKEEQMNNIYNLTQNCTRTIIYPRIKNDYEQPSVFIRPCKNSFPSICPLGTSTDLARNCSLSSTTYRYDVISKIIYSNPYCAQCNKNNNSEITCLDPYPRSGISSASQGLPDPLSILFDPDLLNYYLNSDFNNISTTHMIYSLSYKCKQSNELYNLFLNKCSPITDLNKQIILSLKCSYPVLTLEKSRRFNNGSLYLRSQSIFLTKDQYVSINDYGIIFCSDQWKNIKTTFPFYRHILSMICTIISLACLLIFMITFCLIPSLHNLPGKCLLLLSISIFLGQLIFLLTSDLIQYSLLCFISAILIHYFYLSSFFWLLIIAIHIHSTFNRETVRRTTVKKDNFHLLNSNIFVWCSTGIIIFIACLIQFTNIQSSFSPNYGDLFCSISKSNAMIVFFLLPIGCLLLIITILFLKTILAIHRSHTVARLANSSTLSNNHFVFIYARLASLMGLQWILLIFALIFRQNWLWIIFEIINSIPGVFICLGFLCSQRLWSPIKQRITTKLTTKQEASNSNTATSSLISRQPLR</sequence>
<feature type="transmembrane region" description="Helical" evidence="5">
    <location>
        <begin position="457"/>
        <end position="474"/>
    </location>
</feature>
<evidence type="ECO:0000256" key="1">
    <source>
        <dbReference type="ARBA" id="ARBA00004141"/>
    </source>
</evidence>
<keyword evidence="6" id="KW-0732">Signal</keyword>
<feature type="transmembrane region" description="Helical" evidence="5">
    <location>
        <begin position="480"/>
        <end position="509"/>
    </location>
</feature>
<comment type="caution">
    <text evidence="9">The sequence shown here is derived from an EMBL/GenBank/DDBJ whole genome shotgun (WGS) entry which is preliminary data.</text>
</comment>
<proteinExistence type="predicted"/>
<evidence type="ECO:0000313" key="8">
    <source>
        <dbReference type="EMBL" id="CAF0854887.1"/>
    </source>
</evidence>
<feature type="chain" id="PRO_5035604225" description="G-protein coupled receptors family 2 profile 2 domain-containing protein" evidence="6">
    <location>
        <begin position="22"/>
        <end position="712"/>
    </location>
</feature>
<dbReference type="InterPro" id="IPR017981">
    <property type="entry name" value="GPCR_2-like_7TM"/>
</dbReference>
<evidence type="ECO:0000259" key="7">
    <source>
        <dbReference type="PROSITE" id="PS50261"/>
    </source>
</evidence>
<keyword evidence="4 5" id="KW-0472">Membrane</keyword>
<evidence type="ECO:0000313" key="10">
    <source>
        <dbReference type="EMBL" id="CAF1423433.1"/>
    </source>
</evidence>
<feature type="transmembrane region" description="Helical" evidence="5">
    <location>
        <begin position="576"/>
        <end position="603"/>
    </location>
</feature>
<feature type="transmembrane region" description="Helical" evidence="5">
    <location>
        <begin position="423"/>
        <end position="445"/>
    </location>
</feature>
<dbReference type="Proteomes" id="UP000663832">
    <property type="component" value="Unassembled WGS sequence"/>
</dbReference>